<dbReference type="Pfam" id="PF02635">
    <property type="entry name" value="DsrE"/>
    <property type="match status" value="1"/>
</dbReference>
<dbReference type="AlphaFoldDB" id="A0A915SCI5"/>
<evidence type="ECO:0000313" key="2">
    <source>
        <dbReference type="Proteomes" id="UP001055553"/>
    </source>
</evidence>
<dbReference type="SUPFAM" id="SSF75169">
    <property type="entry name" value="DsrEFH-like"/>
    <property type="match status" value="1"/>
</dbReference>
<dbReference type="EMBL" id="AP019769">
    <property type="protein sequence ID" value="BBL45418.1"/>
    <property type="molecule type" value="Genomic_DNA"/>
</dbReference>
<dbReference type="GeneID" id="74568198"/>
<keyword evidence="2" id="KW-1185">Reference proteome</keyword>
<dbReference type="KEGG" id="naer:MJ1_0247"/>
<dbReference type="RefSeq" id="WP_258393451.1">
    <property type="nucleotide sequence ID" value="NZ_AP019769.1"/>
</dbReference>
<name>A0A915SCI5_9ARCH</name>
<organism evidence="1 2">
    <name type="scientific">Nanobdella aerobiophila</name>
    <dbReference type="NCBI Taxonomy" id="2586965"/>
    <lineage>
        <taxon>Archaea</taxon>
        <taxon>Nanobdellota</taxon>
        <taxon>Nanobdellia</taxon>
        <taxon>Nanobdellales</taxon>
        <taxon>Nanobdellaceae</taxon>
        <taxon>Nanobdella</taxon>
    </lineage>
</organism>
<sequence length="113" mass="13244">MAKYVILFTKEDKNSLEKVIEFSKALKSSGAEDVKLCFTLEGIKMLDKRNEEYKLIISRHLQDLNKLNIKVNSCKDCSLKYNIDEENIIYKDEIFSFEVLNKLVDQGYHIITF</sequence>
<dbReference type="InterPro" id="IPR027396">
    <property type="entry name" value="DsrEFH-like"/>
</dbReference>
<evidence type="ECO:0000313" key="1">
    <source>
        <dbReference type="EMBL" id="BBL45418.1"/>
    </source>
</evidence>
<dbReference type="Gene3D" id="3.40.1260.10">
    <property type="entry name" value="DsrEFH-like"/>
    <property type="match status" value="1"/>
</dbReference>
<dbReference type="InterPro" id="IPR003787">
    <property type="entry name" value="Sulphur_relay_DsrE/F-like"/>
</dbReference>
<proteinExistence type="predicted"/>
<protein>
    <recommendedName>
        <fullName evidence="3">DsrE/DsrF-like family protein</fullName>
    </recommendedName>
</protein>
<evidence type="ECO:0008006" key="3">
    <source>
        <dbReference type="Google" id="ProtNLM"/>
    </source>
</evidence>
<dbReference type="Proteomes" id="UP001055553">
    <property type="component" value="Chromosome"/>
</dbReference>
<gene>
    <name evidence="1" type="ORF">MJ1_0247</name>
</gene>
<reference evidence="2" key="1">
    <citation type="journal article" date="2022" name="Int. J. Syst. Evol. Microbiol.">
        <title>Nanobdella aerobiophila gen. nov., sp. nov., a thermoacidophilic, obligate ectosymbiotic archaeon, and proposal of Nanobdellaceae fam. nov., Nanobdellales ord. nov. and Nanobdellia class. nov.</title>
        <authorList>
            <person name="Kato S."/>
            <person name="Ogasawara A."/>
            <person name="Itoh T."/>
            <person name="Sakai H.D."/>
            <person name="Shimizu M."/>
            <person name="Yuki M."/>
            <person name="Kaneko M."/>
            <person name="Takashina T."/>
            <person name="Ohkuma M."/>
        </authorList>
    </citation>
    <scope>NUCLEOTIDE SEQUENCE [LARGE SCALE GENOMIC DNA]</scope>
    <source>
        <strain evidence="2">MJ1</strain>
    </source>
</reference>
<accession>A0A915SCI5</accession>